<protein>
    <submittedName>
        <fullName evidence="2">DUF3267 domain-containing protein</fullName>
    </submittedName>
</protein>
<sequence>MRAYRDLPPGYHLYGEFNLENSRLLLAMNLLGLGLLVAAGWLFGVLIGALRPHTGEFVLILWNGNTAWMIGQILALAGLLVVMIVLHEGLHGLAFWLFTHDRPQFTFKGWYASASAPGWYFTPSAYLIIGLLPLVGISLLGLALVPFVPESWVVPLWAFMTINAAGAIGDLIMVGWTLRLPRGAVVQDYHTRTVAYVPEQS</sequence>
<dbReference type="Proteomes" id="UP001254165">
    <property type="component" value="Unassembled WGS sequence"/>
</dbReference>
<keyword evidence="1" id="KW-1133">Transmembrane helix</keyword>
<dbReference type="Pfam" id="PF11667">
    <property type="entry name" value="DUF3267"/>
    <property type="match status" value="1"/>
</dbReference>
<name>A0ABU3NMQ9_9CHLR</name>
<dbReference type="RefSeq" id="WP_315624785.1">
    <property type="nucleotide sequence ID" value="NZ_JAUHMF010000001.1"/>
</dbReference>
<keyword evidence="3" id="KW-1185">Reference proteome</keyword>
<feature type="transmembrane region" description="Helical" evidence="1">
    <location>
        <begin position="24"/>
        <end position="50"/>
    </location>
</feature>
<organism evidence="2 3">
    <name type="scientific">Thermanaerothrix solaris</name>
    <dbReference type="NCBI Taxonomy" id="3058434"/>
    <lineage>
        <taxon>Bacteria</taxon>
        <taxon>Bacillati</taxon>
        <taxon>Chloroflexota</taxon>
        <taxon>Anaerolineae</taxon>
        <taxon>Anaerolineales</taxon>
        <taxon>Anaerolineaceae</taxon>
        <taxon>Thermanaerothrix</taxon>
    </lineage>
</organism>
<keyword evidence="1" id="KW-0812">Transmembrane</keyword>
<reference evidence="2 3" key="1">
    <citation type="submission" date="2023-07" db="EMBL/GenBank/DDBJ databases">
        <title>Novel species of Thermanaerothrix with wide hydrolytic capabilities.</title>
        <authorList>
            <person name="Zayulina K.S."/>
            <person name="Podosokorskaya O.A."/>
            <person name="Elcheninov A.G."/>
        </authorList>
    </citation>
    <scope>NUCLEOTIDE SEQUENCE [LARGE SCALE GENOMIC DNA]</scope>
    <source>
        <strain evidence="2 3">4228-RoL</strain>
    </source>
</reference>
<dbReference type="InterPro" id="IPR021683">
    <property type="entry name" value="DUF3267"/>
</dbReference>
<evidence type="ECO:0000313" key="3">
    <source>
        <dbReference type="Proteomes" id="UP001254165"/>
    </source>
</evidence>
<evidence type="ECO:0000256" key="1">
    <source>
        <dbReference type="SAM" id="Phobius"/>
    </source>
</evidence>
<dbReference type="EMBL" id="JAUHMF010000001">
    <property type="protein sequence ID" value="MDT8898140.1"/>
    <property type="molecule type" value="Genomic_DNA"/>
</dbReference>
<gene>
    <name evidence="2" type="ORF">QYE77_07645</name>
</gene>
<evidence type="ECO:0000313" key="2">
    <source>
        <dbReference type="EMBL" id="MDT8898140.1"/>
    </source>
</evidence>
<accession>A0ABU3NMQ9</accession>
<feature type="transmembrane region" description="Helical" evidence="1">
    <location>
        <begin position="119"/>
        <end position="144"/>
    </location>
</feature>
<comment type="caution">
    <text evidence="2">The sequence shown here is derived from an EMBL/GenBank/DDBJ whole genome shotgun (WGS) entry which is preliminary data.</text>
</comment>
<feature type="transmembrane region" description="Helical" evidence="1">
    <location>
        <begin position="70"/>
        <end position="98"/>
    </location>
</feature>
<proteinExistence type="predicted"/>
<feature type="transmembrane region" description="Helical" evidence="1">
    <location>
        <begin position="156"/>
        <end position="178"/>
    </location>
</feature>
<keyword evidence="1" id="KW-0472">Membrane</keyword>